<dbReference type="Pfam" id="PF15919">
    <property type="entry name" value="HicB_lk_antitox"/>
    <property type="match status" value="1"/>
</dbReference>
<accession>A0A365HBW0</accession>
<gene>
    <name evidence="2" type="ORF">DPM19_08220</name>
</gene>
<protein>
    <submittedName>
        <fullName evidence="2">Type II toxin-antitoxin system HicB family antitoxin</fullName>
    </submittedName>
</protein>
<dbReference type="SUPFAM" id="SSF143100">
    <property type="entry name" value="TTHA1013/TTHA0281-like"/>
    <property type="match status" value="1"/>
</dbReference>
<dbReference type="Gene3D" id="3.30.160.250">
    <property type="match status" value="1"/>
</dbReference>
<evidence type="ECO:0000259" key="1">
    <source>
        <dbReference type="Pfam" id="PF15919"/>
    </source>
</evidence>
<dbReference type="Proteomes" id="UP000251891">
    <property type="component" value="Unassembled WGS sequence"/>
</dbReference>
<organism evidence="2 3">
    <name type="scientific">Actinomadura craniellae</name>
    <dbReference type="NCBI Taxonomy" id="2231787"/>
    <lineage>
        <taxon>Bacteria</taxon>
        <taxon>Bacillati</taxon>
        <taxon>Actinomycetota</taxon>
        <taxon>Actinomycetes</taxon>
        <taxon>Streptosporangiales</taxon>
        <taxon>Thermomonosporaceae</taxon>
        <taxon>Actinomadura</taxon>
    </lineage>
</organism>
<comment type="caution">
    <text evidence="2">The sequence shown here is derived from an EMBL/GenBank/DDBJ whole genome shotgun (WGS) entry which is preliminary data.</text>
</comment>
<name>A0A365HBW0_9ACTN</name>
<dbReference type="OrthoDB" id="9807959at2"/>
<sequence>MGRYAVVVERADDGGYGAYAPDLPGCVAVGETEEETLALMREAIVFHLEGLREAGAEVPEPSTVSVAVIEAA</sequence>
<keyword evidence="3" id="KW-1185">Reference proteome</keyword>
<evidence type="ECO:0000313" key="2">
    <source>
        <dbReference type="EMBL" id="RAY15753.1"/>
    </source>
</evidence>
<dbReference type="PANTHER" id="PTHR34504">
    <property type="entry name" value="ANTITOXIN HICB"/>
    <property type="match status" value="1"/>
</dbReference>
<dbReference type="PANTHER" id="PTHR34504:SF2">
    <property type="entry name" value="UPF0150 PROTEIN SSL0259"/>
    <property type="match status" value="1"/>
</dbReference>
<dbReference type="RefSeq" id="WP_111864341.1">
    <property type="nucleotide sequence ID" value="NZ_QLYX01000003.1"/>
</dbReference>
<dbReference type="AlphaFoldDB" id="A0A365HBW0"/>
<dbReference type="InterPro" id="IPR051404">
    <property type="entry name" value="TA_system_antitoxin"/>
</dbReference>
<dbReference type="InterPro" id="IPR035069">
    <property type="entry name" value="TTHA1013/TTHA0281-like"/>
</dbReference>
<dbReference type="EMBL" id="QLYX01000003">
    <property type="protein sequence ID" value="RAY15753.1"/>
    <property type="molecule type" value="Genomic_DNA"/>
</dbReference>
<feature type="domain" description="HicB-like antitoxin of toxin-antitoxin system" evidence="1">
    <location>
        <begin position="4"/>
        <end position="66"/>
    </location>
</feature>
<dbReference type="InterPro" id="IPR031807">
    <property type="entry name" value="HicB-like"/>
</dbReference>
<proteinExistence type="predicted"/>
<evidence type="ECO:0000313" key="3">
    <source>
        <dbReference type="Proteomes" id="UP000251891"/>
    </source>
</evidence>
<reference evidence="2 3" key="1">
    <citation type="submission" date="2018-06" db="EMBL/GenBank/DDBJ databases">
        <title>Actinomadura craniellae sp. nov. isolated from marine sponge Craniella sp.</title>
        <authorList>
            <person name="Li L."/>
            <person name="Xu Q.H."/>
            <person name="Lin H.W."/>
            <person name="Lu Y.H."/>
        </authorList>
    </citation>
    <scope>NUCLEOTIDE SEQUENCE [LARGE SCALE GENOMIC DNA]</scope>
    <source>
        <strain evidence="2 3">LHW63021</strain>
    </source>
</reference>